<dbReference type="EMBL" id="JBAHYK010004682">
    <property type="protein sequence ID" value="KAL0562717.1"/>
    <property type="molecule type" value="Genomic_DNA"/>
</dbReference>
<comment type="caution">
    <text evidence="1">The sequence shown here is derived from an EMBL/GenBank/DDBJ whole genome shotgun (WGS) entry which is preliminary data.</text>
</comment>
<name>A0ABR3EIL3_9AGAR</name>
<reference evidence="1 2" key="1">
    <citation type="submission" date="2024-02" db="EMBL/GenBank/DDBJ databases">
        <title>A draft genome for the cacao thread blight pathogen Marasmius crinis-equi.</title>
        <authorList>
            <person name="Cohen S.P."/>
            <person name="Baruah I.K."/>
            <person name="Amoako-Attah I."/>
            <person name="Bukari Y."/>
            <person name="Meinhardt L.W."/>
            <person name="Bailey B.A."/>
        </authorList>
    </citation>
    <scope>NUCLEOTIDE SEQUENCE [LARGE SCALE GENOMIC DNA]</scope>
    <source>
        <strain evidence="1 2">GH-76</strain>
    </source>
</reference>
<sequence length="165" mass="18589">IAEDQRVQAGGKLHDFLFENGAKVADSKNRELYRFMWNFALLEVLVLLNKTGEERNALLESRAFSRSKFINVKPINGLYPLKNWPGIIGNLKGYLEKGKQKCESPPAPKPVENNGVLSQLELILWHDAIYKDHSEDAKLSAILESVSSLVLYISLFRFVSGHSCS</sequence>
<evidence type="ECO:0000313" key="2">
    <source>
        <dbReference type="Proteomes" id="UP001465976"/>
    </source>
</evidence>
<accession>A0ABR3EIL3</accession>
<keyword evidence="2" id="KW-1185">Reference proteome</keyword>
<proteinExistence type="predicted"/>
<gene>
    <name evidence="1" type="ORF">V5O48_019364</name>
</gene>
<dbReference type="Proteomes" id="UP001465976">
    <property type="component" value="Unassembled WGS sequence"/>
</dbReference>
<feature type="non-terminal residue" evidence="1">
    <location>
        <position position="1"/>
    </location>
</feature>
<evidence type="ECO:0000313" key="1">
    <source>
        <dbReference type="EMBL" id="KAL0562717.1"/>
    </source>
</evidence>
<protein>
    <submittedName>
        <fullName evidence="1">Uncharacterized protein</fullName>
    </submittedName>
</protein>
<organism evidence="1 2">
    <name type="scientific">Marasmius crinis-equi</name>
    <dbReference type="NCBI Taxonomy" id="585013"/>
    <lineage>
        <taxon>Eukaryota</taxon>
        <taxon>Fungi</taxon>
        <taxon>Dikarya</taxon>
        <taxon>Basidiomycota</taxon>
        <taxon>Agaricomycotina</taxon>
        <taxon>Agaricomycetes</taxon>
        <taxon>Agaricomycetidae</taxon>
        <taxon>Agaricales</taxon>
        <taxon>Marasmiineae</taxon>
        <taxon>Marasmiaceae</taxon>
        <taxon>Marasmius</taxon>
    </lineage>
</organism>